<keyword evidence="2" id="KW-1185">Reference proteome</keyword>
<protein>
    <submittedName>
        <fullName evidence="1">DUF1836 domain-containing protein</fullName>
    </submittedName>
</protein>
<name>A0A9E7DK23_9FIRM</name>
<dbReference type="RefSeq" id="WP_019215041.1">
    <property type="nucleotide sequence ID" value="NZ_CP096649.1"/>
</dbReference>
<proteinExistence type="predicted"/>
<dbReference type="InterPro" id="IPR014975">
    <property type="entry name" value="DUF1836"/>
</dbReference>
<dbReference type="PANTHER" id="PTHR40056:SF1">
    <property type="entry name" value="DUF1836 DOMAIN-CONTAINING PROTEIN"/>
    <property type="match status" value="1"/>
</dbReference>
<dbReference type="Proteomes" id="UP000831151">
    <property type="component" value="Chromosome"/>
</dbReference>
<dbReference type="PANTHER" id="PTHR40056">
    <property type="entry name" value="HYPOTHETICAL CYTOSOLIC PROTEIN"/>
    <property type="match status" value="1"/>
</dbReference>
<evidence type="ECO:0000313" key="1">
    <source>
        <dbReference type="EMBL" id="UQK59398.1"/>
    </source>
</evidence>
<dbReference type="KEGG" id="fms:M1R53_01725"/>
<sequence>MRVKILNSLSELKLPRYKDLPDFGIYSEQLVEIVNKALEAMFDEDNKLTKSMVNNYVKHKIMPSPIKKRYFRNHIVYCIVITVLKNILSIAEIDEGILHELNKSPIEESYNYFCNKMEEVMRLVISILDRQSSPEIKGRASIDIDLDKRNGLTLAIVSVCTKVITQKLLKYELLNAKEDK</sequence>
<reference evidence="1" key="1">
    <citation type="submission" date="2022-04" db="EMBL/GenBank/DDBJ databases">
        <title>Complete genome sequences of Ezakiella coagulans and Fenollaria massiliensis.</title>
        <authorList>
            <person name="France M.T."/>
            <person name="Clifford J."/>
            <person name="Narina S."/>
            <person name="Rutt L."/>
            <person name="Ravel J."/>
        </authorList>
    </citation>
    <scope>NUCLEOTIDE SEQUENCE</scope>
    <source>
        <strain evidence="1">C0061C2</strain>
    </source>
</reference>
<evidence type="ECO:0000313" key="2">
    <source>
        <dbReference type="Proteomes" id="UP000831151"/>
    </source>
</evidence>
<accession>A0A9E7DK23</accession>
<dbReference type="AlphaFoldDB" id="A0A9E7DK23"/>
<organism evidence="1 2">
    <name type="scientific">Fenollaria massiliensis</name>
    <dbReference type="NCBI Taxonomy" id="938288"/>
    <lineage>
        <taxon>Bacteria</taxon>
        <taxon>Bacillati</taxon>
        <taxon>Bacillota</taxon>
        <taxon>Clostridia</taxon>
        <taxon>Eubacteriales</taxon>
        <taxon>Fenollaria</taxon>
    </lineage>
</organism>
<dbReference type="EMBL" id="CP096649">
    <property type="protein sequence ID" value="UQK59398.1"/>
    <property type="molecule type" value="Genomic_DNA"/>
</dbReference>
<dbReference type="Pfam" id="PF08876">
    <property type="entry name" value="DUF1836"/>
    <property type="match status" value="1"/>
</dbReference>
<gene>
    <name evidence="1" type="ORF">M1R53_01725</name>
</gene>